<evidence type="ECO:0000256" key="1">
    <source>
        <dbReference type="ARBA" id="ARBA00004141"/>
    </source>
</evidence>
<dbReference type="GO" id="GO:0006811">
    <property type="term" value="P:monoatomic ion transport"/>
    <property type="evidence" value="ECO:0007669"/>
    <property type="project" value="InterPro"/>
</dbReference>
<dbReference type="Pfam" id="PF06241">
    <property type="entry name" value="Castor_Poll_mid"/>
    <property type="match status" value="1"/>
</dbReference>
<evidence type="ECO:0000256" key="4">
    <source>
        <dbReference type="ARBA" id="ARBA00023136"/>
    </source>
</evidence>
<feature type="domain" description="CASTOR/POLLUX/SYM8 ion channel conserved" evidence="5">
    <location>
        <begin position="178"/>
        <end position="214"/>
    </location>
</feature>
<protein>
    <submittedName>
        <fullName evidence="6">Putative ion channel POLLUX-like 2</fullName>
    </submittedName>
</protein>
<keyword evidence="2" id="KW-0812">Transmembrane</keyword>
<sequence length="218" mass="24336">MVQRPRVDNPHIFFIICSIESSKEVTFLGYRTVTTSLVWTGLGQCGLIVLDLKAHSTCRSSKCPVGWFSMDLPAGLLSMSRIETSFPISYIMNFYLYSCSSLSLTKSFERAAADKARAIIILPANGDRYEVDTDAFLSVLALQPISKMTSVPTIVEVTNSQTAELLKSISGLKVEPVENVASKLLVQCSRQKGLIKIYKHLLNYRSTFYNLVKIMTFK</sequence>
<accession>A0A438KLW7</accession>
<evidence type="ECO:0000259" key="5">
    <source>
        <dbReference type="Pfam" id="PF06241"/>
    </source>
</evidence>
<evidence type="ECO:0000256" key="3">
    <source>
        <dbReference type="ARBA" id="ARBA00022989"/>
    </source>
</evidence>
<evidence type="ECO:0000313" key="6">
    <source>
        <dbReference type="EMBL" id="RVX22201.1"/>
    </source>
</evidence>
<dbReference type="EMBL" id="QGNW01000004">
    <property type="protein sequence ID" value="RVX22201.1"/>
    <property type="molecule type" value="Genomic_DNA"/>
</dbReference>
<organism evidence="6 7">
    <name type="scientific">Vitis vinifera</name>
    <name type="common">Grape</name>
    <dbReference type="NCBI Taxonomy" id="29760"/>
    <lineage>
        <taxon>Eukaryota</taxon>
        <taxon>Viridiplantae</taxon>
        <taxon>Streptophyta</taxon>
        <taxon>Embryophyta</taxon>
        <taxon>Tracheophyta</taxon>
        <taxon>Spermatophyta</taxon>
        <taxon>Magnoliopsida</taxon>
        <taxon>eudicotyledons</taxon>
        <taxon>Gunneridae</taxon>
        <taxon>Pentapetalae</taxon>
        <taxon>rosids</taxon>
        <taxon>Vitales</taxon>
        <taxon>Vitaceae</taxon>
        <taxon>Viteae</taxon>
        <taxon>Vitis</taxon>
    </lineage>
</organism>
<comment type="subcellular location">
    <subcellularLocation>
        <location evidence="1">Membrane</location>
        <topology evidence="1">Multi-pass membrane protein</topology>
    </subcellularLocation>
</comment>
<dbReference type="Gene3D" id="3.40.50.720">
    <property type="entry name" value="NAD(P)-binding Rossmann-like Domain"/>
    <property type="match status" value="1"/>
</dbReference>
<dbReference type="GO" id="GO:0016020">
    <property type="term" value="C:membrane"/>
    <property type="evidence" value="ECO:0007669"/>
    <property type="project" value="UniProtKB-SubCell"/>
</dbReference>
<reference evidence="6 7" key="1">
    <citation type="journal article" date="2018" name="PLoS Genet.">
        <title>Population sequencing reveals clonal diversity and ancestral inbreeding in the grapevine cultivar Chardonnay.</title>
        <authorList>
            <person name="Roach M.J."/>
            <person name="Johnson D.L."/>
            <person name="Bohlmann J."/>
            <person name="van Vuuren H.J."/>
            <person name="Jones S.J."/>
            <person name="Pretorius I.S."/>
            <person name="Schmidt S.A."/>
            <person name="Borneman A.R."/>
        </authorList>
    </citation>
    <scope>NUCLEOTIDE SEQUENCE [LARGE SCALE GENOMIC DNA]</scope>
    <source>
        <strain evidence="7">cv. Chardonnay</strain>
        <tissue evidence="6">Leaf</tissue>
    </source>
</reference>
<name>A0A438KLW7_VITVI</name>
<gene>
    <name evidence="6" type="primary">VvCHDp000100_2</name>
    <name evidence="6" type="ORF">CK203_001062</name>
</gene>
<keyword evidence="3" id="KW-1133">Transmembrane helix</keyword>
<comment type="caution">
    <text evidence="6">The sequence shown here is derived from an EMBL/GenBank/DDBJ whole genome shotgun (WGS) entry which is preliminary data.</text>
</comment>
<evidence type="ECO:0000313" key="7">
    <source>
        <dbReference type="Proteomes" id="UP000288805"/>
    </source>
</evidence>
<dbReference type="AlphaFoldDB" id="A0A438KLW7"/>
<dbReference type="InterPro" id="IPR044849">
    <property type="entry name" value="CASTOR/POLLUX/SYM8-like"/>
</dbReference>
<dbReference type="PANTHER" id="PTHR31563:SF13">
    <property type="entry name" value="ION CHANNEL POLLUX-LIKE 1-RELATED"/>
    <property type="match status" value="1"/>
</dbReference>
<evidence type="ECO:0000256" key="2">
    <source>
        <dbReference type="ARBA" id="ARBA00022692"/>
    </source>
</evidence>
<dbReference type="PANTHER" id="PTHR31563">
    <property type="entry name" value="ION CHANNEL POLLUX-RELATED"/>
    <property type="match status" value="1"/>
</dbReference>
<keyword evidence="4" id="KW-0472">Membrane</keyword>
<proteinExistence type="predicted"/>
<dbReference type="Proteomes" id="UP000288805">
    <property type="component" value="Unassembled WGS sequence"/>
</dbReference>
<dbReference type="InterPro" id="IPR010420">
    <property type="entry name" value="CASTOR/POLLUX/SYM8_dom"/>
</dbReference>